<feature type="compositionally biased region" description="Basic and acidic residues" evidence="1">
    <location>
        <begin position="44"/>
        <end position="54"/>
    </location>
</feature>
<reference evidence="2 3" key="1">
    <citation type="submission" date="2016-03" db="EMBL/GenBank/DDBJ databases">
        <title>Choanephora cucurbitarum.</title>
        <authorList>
            <person name="Min B."/>
            <person name="Park H."/>
            <person name="Park J.-H."/>
            <person name="Shin H.-D."/>
            <person name="Choi I.-G."/>
        </authorList>
    </citation>
    <scope>NUCLEOTIDE SEQUENCE [LARGE SCALE GENOMIC DNA]</scope>
    <source>
        <strain evidence="2 3">KUS-F28377</strain>
    </source>
</reference>
<evidence type="ECO:0000313" key="3">
    <source>
        <dbReference type="Proteomes" id="UP000093000"/>
    </source>
</evidence>
<protein>
    <recommendedName>
        <fullName evidence="4">Homeodomain-like DNA binding domain-containing transcription factor</fullName>
    </recommendedName>
</protein>
<dbReference type="EMBL" id="LUGH01002736">
    <property type="protein sequence ID" value="OBZ65154.1"/>
    <property type="molecule type" value="Genomic_DNA"/>
</dbReference>
<name>A0A1C7LQV2_9FUNG</name>
<dbReference type="SUPFAM" id="SSF46689">
    <property type="entry name" value="Homeodomain-like"/>
    <property type="match status" value="1"/>
</dbReference>
<dbReference type="InParanoid" id="A0A1C7LQV2"/>
<dbReference type="InterPro" id="IPR009057">
    <property type="entry name" value="Homeodomain-like_sf"/>
</dbReference>
<feature type="region of interest" description="Disordered" evidence="1">
    <location>
        <begin position="30"/>
        <end position="54"/>
    </location>
</feature>
<sequence length="237" mass="27671">MEGILTDVSDPNIVLENITSREKYLNAKCPEKSRVPTSTKKQSKHEELRKATSHKNYNDLTRETFIDRMLEQPVERGVVSRVAKDLNINYRTALRWWHLYNETEEVAYKKSEQNTKRKSSFTAAHNAHIYELIDNDPQLVSDDIIDSLTKSFKDFKISKSQLNNHLRNAMLIAIKKPVFEAEMRNSAGSLQTRYEWFMKWRNSDLDYTENCVFIDEAGFQINMRNNWARSKSGSIAV</sequence>
<dbReference type="Proteomes" id="UP000093000">
    <property type="component" value="Unassembled WGS sequence"/>
</dbReference>
<organism evidence="2 3">
    <name type="scientific">Choanephora cucurbitarum</name>
    <dbReference type="NCBI Taxonomy" id="101091"/>
    <lineage>
        <taxon>Eukaryota</taxon>
        <taxon>Fungi</taxon>
        <taxon>Fungi incertae sedis</taxon>
        <taxon>Mucoromycota</taxon>
        <taxon>Mucoromycotina</taxon>
        <taxon>Mucoromycetes</taxon>
        <taxon>Mucorales</taxon>
        <taxon>Mucorineae</taxon>
        <taxon>Choanephoraceae</taxon>
        <taxon>Choanephoroideae</taxon>
        <taxon>Choanephora</taxon>
    </lineage>
</organism>
<evidence type="ECO:0000256" key="1">
    <source>
        <dbReference type="SAM" id="MobiDB-lite"/>
    </source>
</evidence>
<feature type="non-terminal residue" evidence="2">
    <location>
        <position position="237"/>
    </location>
</feature>
<keyword evidence="3" id="KW-1185">Reference proteome</keyword>
<dbReference type="OrthoDB" id="2214365at2759"/>
<gene>
    <name evidence="2" type="ORF">A0J61_11940</name>
</gene>
<proteinExistence type="predicted"/>
<dbReference type="AlphaFoldDB" id="A0A1C7LQV2"/>
<dbReference type="STRING" id="101091.A0A1C7LQV2"/>
<evidence type="ECO:0000313" key="2">
    <source>
        <dbReference type="EMBL" id="OBZ65154.1"/>
    </source>
</evidence>
<accession>A0A1C7LQV2</accession>
<comment type="caution">
    <text evidence="2">The sequence shown here is derived from an EMBL/GenBank/DDBJ whole genome shotgun (WGS) entry which is preliminary data.</text>
</comment>
<evidence type="ECO:0008006" key="4">
    <source>
        <dbReference type="Google" id="ProtNLM"/>
    </source>
</evidence>